<reference evidence="2 3" key="1">
    <citation type="submission" date="2019-03" db="EMBL/GenBank/DDBJ databases">
        <title>Nematode-trapping fungi genome.</title>
        <authorList>
            <person name="Vidal-Diez De Ulzurrun G."/>
        </authorList>
    </citation>
    <scope>NUCLEOTIDE SEQUENCE [LARGE SCALE GENOMIC DNA]</scope>
    <source>
        <strain evidence="2 3">TWF154</strain>
    </source>
</reference>
<protein>
    <submittedName>
        <fullName evidence="2">Uncharacterized protein</fullName>
    </submittedName>
</protein>
<feature type="compositionally biased region" description="Basic residues" evidence="1">
    <location>
        <begin position="271"/>
        <end position="280"/>
    </location>
</feature>
<accession>A0A7C8KF69</accession>
<evidence type="ECO:0000256" key="1">
    <source>
        <dbReference type="SAM" id="MobiDB-lite"/>
    </source>
</evidence>
<evidence type="ECO:0000313" key="3">
    <source>
        <dbReference type="Proteomes" id="UP000297595"/>
    </source>
</evidence>
<feature type="region of interest" description="Disordered" evidence="1">
    <location>
        <begin position="198"/>
        <end position="283"/>
    </location>
</feature>
<dbReference type="EMBL" id="SOZJ01000010">
    <property type="protein sequence ID" value="TGJ62372.1"/>
    <property type="molecule type" value="Genomic_DNA"/>
</dbReference>
<sequence length="385" mass="42541">MGLEFLIEAEGQKLKQEANTSKEDRGAMNNFNGDRPFSGDFGLGFAGDIAMDWGFSDDIVDPALNADLENTWLFPSEVLSGGLSNSIRSDEPWYPGSAGRHGLSSFVLESTSDSGPSTSTSQLNDQGLSTNLSRYPPISEGDIADDNYLDCQEAPSIFANPYPFDCGYGVDRVLDSDLFDQDAEIDINFWDQAQSASTATFGPNTQPPPSGGPVDFGVLESQPFRADAVLPPSQTDASAPDERPLTSSTRRAPGRPAGRPSATIIQPGSRPSRRPYRGNRQRVPLERVRRRIKCNIDGCEYEYATPGTVYRHRQNTHWSKSEFCARCLYPGCPTELWAGTEPKAWDNLKTHQNHKHATWISGKTRRERCEMTEHSRAENRLDPAV</sequence>
<feature type="region of interest" description="Disordered" evidence="1">
    <location>
        <begin position="107"/>
        <end position="132"/>
    </location>
</feature>
<dbReference type="InterPro" id="IPR013087">
    <property type="entry name" value="Znf_C2H2_type"/>
</dbReference>
<proteinExistence type="predicted"/>
<organism evidence="2 3">
    <name type="scientific">Orbilia oligospora</name>
    <name type="common">Nematode-trapping fungus</name>
    <name type="synonym">Arthrobotrys oligospora</name>
    <dbReference type="NCBI Taxonomy" id="2813651"/>
    <lineage>
        <taxon>Eukaryota</taxon>
        <taxon>Fungi</taxon>
        <taxon>Dikarya</taxon>
        <taxon>Ascomycota</taxon>
        <taxon>Pezizomycotina</taxon>
        <taxon>Orbiliomycetes</taxon>
        <taxon>Orbiliales</taxon>
        <taxon>Orbiliaceae</taxon>
        <taxon>Orbilia</taxon>
    </lineage>
</organism>
<gene>
    <name evidence="2" type="ORF">EYR41_002351</name>
</gene>
<dbReference type="AlphaFoldDB" id="A0A7C8KF69"/>
<feature type="compositionally biased region" description="Polar residues" evidence="1">
    <location>
        <begin position="122"/>
        <end position="132"/>
    </location>
</feature>
<comment type="caution">
    <text evidence="2">The sequence shown here is derived from an EMBL/GenBank/DDBJ whole genome shotgun (WGS) entry which is preliminary data.</text>
</comment>
<name>A0A7C8KF69_ORBOL</name>
<dbReference type="PROSITE" id="PS00028">
    <property type="entry name" value="ZINC_FINGER_C2H2_1"/>
    <property type="match status" value="1"/>
</dbReference>
<feature type="compositionally biased region" description="Low complexity" evidence="1">
    <location>
        <begin position="248"/>
        <end position="270"/>
    </location>
</feature>
<dbReference type="Proteomes" id="UP000297595">
    <property type="component" value="Unassembled WGS sequence"/>
</dbReference>
<feature type="compositionally biased region" description="Low complexity" evidence="1">
    <location>
        <begin position="110"/>
        <end position="121"/>
    </location>
</feature>
<evidence type="ECO:0000313" key="2">
    <source>
        <dbReference type="EMBL" id="TGJ62372.1"/>
    </source>
</evidence>